<feature type="compositionally biased region" description="Low complexity" evidence="1">
    <location>
        <begin position="61"/>
        <end position="70"/>
    </location>
</feature>
<feature type="compositionally biased region" description="Polar residues" evidence="1">
    <location>
        <begin position="298"/>
        <end position="315"/>
    </location>
</feature>
<gene>
    <name evidence="2" type="ORF">UA08_02774</name>
</gene>
<feature type="compositionally biased region" description="Pro residues" evidence="1">
    <location>
        <begin position="747"/>
        <end position="757"/>
    </location>
</feature>
<feature type="compositionally biased region" description="Basic residues" evidence="1">
    <location>
        <begin position="331"/>
        <end position="342"/>
    </location>
</feature>
<organism evidence="2 3">
    <name type="scientific">Talaromyces atroroseus</name>
    <dbReference type="NCBI Taxonomy" id="1441469"/>
    <lineage>
        <taxon>Eukaryota</taxon>
        <taxon>Fungi</taxon>
        <taxon>Dikarya</taxon>
        <taxon>Ascomycota</taxon>
        <taxon>Pezizomycotina</taxon>
        <taxon>Eurotiomycetes</taxon>
        <taxon>Eurotiomycetidae</taxon>
        <taxon>Eurotiales</taxon>
        <taxon>Trichocomaceae</taxon>
        <taxon>Talaromyces</taxon>
        <taxon>Talaromyces sect. Trachyspermi</taxon>
    </lineage>
</organism>
<comment type="caution">
    <text evidence="2">The sequence shown here is derived from an EMBL/GenBank/DDBJ whole genome shotgun (WGS) entry which is preliminary data.</text>
</comment>
<dbReference type="OrthoDB" id="4188028at2759"/>
<protein>
    <submittedName>
        <fullName evidence="2">Uncharacterized protein</fullName>
    </submittedName>
</protein>
<proteinExistence type="predicted"/>
<feature type="compositionally biased region" description="Polar residues" evidence="1">
    <location>
        <begin position="156"/>
        <end position="167"/>
    </location>
</feature>
<dbReference type="EMBL" id="LFMY01000003">
    <property type="protein sequence ID" value="OKL61672.1"/>
    <property type="molecule type" value="Genomic_DNA"/>
</dbReference>
<dbReference type="RefSeq" id="XP_020121793.1">
    <property type="nucleotide sequence ID" value="XM_020264853.1"/>
</dbReference>
<dbReference type="AlphaFoldDB" id="A0A225AJJ6"/>
<dbReference type="GeneID" id="31002529"/>
<feature type="compositionally biased region" description="Low complexity" evidence="1">
    <location>
        <begin position="758"/>
        <end position="767"/>
    </location>
</feature>
<sequence length="806" mass="86677">MAGTKRKADASRSSSSVITEGMNFTLPARSPKPATKYCLDYSTQPPASTTAQGRGTRSSRSRAAAAAASAPSLTENNPVSSSKASASGSKEKTATETANKGPKEPHAKRQKLSPNLVEAPKPSRYSTRLKARANSPLSQELPPQLSPRQSPLGSAAVSTTQNVNDLTVKQDDVATHVPELTLTSSDSQQTSVESLTGPDAESQPQTKSEPASSLNAGLRSRKQKLQDSPTGNTSEDNSTEVSPKKLKLGEKGQNQEEAHLGSSNTHSATGSEEAQDAQSSEVASETVNSPLDQDKESAASQSIEEVDNTSSVQNENVSSSGTRGNGNRGRGSTRGRSTRGRGRGALARGSVRGKGRGGGRGGLKGGKRNEDDSDIEIERERSLSPSPATQKLNERQKELRQSWKRLAATQKLMLTALAGRTQQRLARDKNAHRKAPEYEEVQAALEEALRRREQILENEYRLRVEQADRLLEAQIKIINERYAANYANIREEHFYAARGEYMRMVEGVQHAEDDEHTEILTRKQPDVDGTVEAPVDVAKEESVEAVEVPKEVPAEVVAQAEEHINYEPLYLGEPRFQRGYNSKAVREISGSAAYELGKHSWDDFMQRAKMKEISQEESDPLQMLLQASAEAFEGEDGPLSSAATAPSQALSALADAASNARPAAAAASFRVPMPMPPAEQPPSFLLPRPSVSRPVLSGSHGLPNVFTTGGGLPQLPPPPGVAFTRPGPLSGFLPGQHQQTPLQQYQAPPPPPPPPPAASSSASIPAPYYFPGPPHTHTHSYAHAHAHQHQPPPPQTQPSGTPHRRY</sequence>
<feature type="compositionally biased region" description="Basic and acidic residues" evidence="1">
    <location>
        <begin position="247"/>
        <end position="259"/>
    </location>
</feature>
<evidence type="ECO:0000256" key="1">
    <source>
        <dbReference type="SAM" id="MobiDB-lite"/>
    </source>
</evidence>
<feature type="compositionally biased region" description="Basic residues" evidence="1">
    <location>
        <begin position="776"/>
        <end position="788"/>
    </location>
</feature>
<feature type="compositionally biased region" description="Polar residues" evidence="1">
    <location>
        <begin position="202"/>
        <end position="215"/>
    </location>
</feature>
<reference evidence="2 3" key="1">
    <citation type="submission" date="2015-06" db="EMBL/GenBank/DDBJ databases">
        <title>Talaromyces atroroseus IBT 11181 draft genome.</title>
        <authorList>
            <person name="Rasmussen K.B."/>
            <person name="Rasmussen S."/>
            <person name="Petersen B."/>
            <person name="Sicheritz-Ponten T."/>
            <person name="Mortensen U.H."/>
            <person name="Thrane U."/>
        </authorList>
    </citation>
    <scope>NUCLEOTIDE SEQUENCE [LARGE SCALE GENOMIC DNA]</scope>
    <source>
        <strain evidence="2 3">IBT 11181</strain>
    </source>
</reference>
<feature type="compositionally biased region" description="Polar residues" evidence="1">
    <location>
        <begin position="261"/>
        <end position="291"/>
    </location>
</feature>
<feature type="compositionally biased region" description="Polar residues" evidence="1">
    <location>
        <begin position="226"/>
        <end position="241"/>
    </location>
</feature>
<dbReference type="STRING" id="1441469.A0A225AJJ6"/>
<accession>A0A225AJJ6</accession>
<keyword evidence="3" id="KW-1185">Reference proteome</keyword>
<feature type="compositionally biased region" description="Low complexity" evidence="1">
    <location>
        <begin position="135"/>
        <end position="154"/>
    </location>
</feature>
<evidence type="ECO:0000313" key="3">
    <source>
        <dbReference type="Proteomes" id="UP000214365"/>
    </source>
</evidence>
<feature type="compositionally biased region" description="Low complexity" evidence="1">
    <location>
        <begin position="797"/>
        <end position="806"/>
    </location>
</feature>
<feature type="region of interest" description="Disordered" evidence="1">
    <location>
        <begin position="1"/>
        <end position="396"/>
    </location>
</feature>
<name>A0A225AJJ6_TALAT</name>
<evidence type="ECO:0000313" key="2">
    <source>
        <dbReference type="EMBL" id="OKL61672.1"/>
    </source>
</evidence>
<dbReference type="Proteomes" id="UP000214365">
    <property type="component" value="Unassembled WGS sequence"/>
</dbReference>
<feature type="region of interest" description="Disordered" evidence="1">
    <location>
        <begin position="702"/>
        <end position="806"/>
    </location>
</feature>
<feature type="compositionally biased region" description="Low complexity" evidence="1">
    <location>
        <begin position="180"/>
        <end position="191"/>
    </location>
</feature>
<feature type="compositionally biased region" description="Basic and acidic residues" evidence="1">
    <location>
        <begin position="1"/>
        <end position="10"/>
    </location>
</feature>
<feature type="compositionally biased region" description="Polar residues" evidence="1">
    <location>
        <begin position="736"/>
        <end position="746"/>
    </location>
</feature>
<feature type="compositionally biased region" description="Polar residues" evidence="1">
    <location>
        <begin position="41"/>
        <end position="56"/>
    </location>
</feature>